<dbReference type="STRING" id="470145.BACCOP_03582"/>
<organism evidence="1 2">
    <name type="scientific">Phocaeicola coprocola DSM 17136</name>
    <dbReference type="NCBI Taxonomy" id="470145"/>
    <lineage>
        <taxon>Bacteria</taxon>
        <taxon>Pseudomonadati</taxon>
        <taxon>Bacteroidota</taxon>
        <taxon>Bacteroidia</taxon>
        <taxon>Bacteroidales</taxon>
        <taxon>Bacteroidaceae</taxon>
        <taxon>Phocaeicola</taxon>
    </lineage>
</organism>
<protein>
    <submittedName>
        <fullName evidence="1">Uncharacterized protein</fullName>
    </submittedName>
</protein>
<dbReference type="HOGENOM" id="CLU_307102_0_0_10"/>
<reference evidence="1 2" key="2">
    <citation type="submission" date="2008-04" db="EMBL/GenBank/DDBJ databases">
        <authorList>
            <person name="Fulton L."/>
            <person name="Clifton S."/>
            <person name="Fulton B."/>
            <person name="Xu J."/>
            <person name="Minx P."/>
            <person name="Pepin K.H."/>
            <person name="Johnson M."/>
            <person name="Thiruvilangam P."/>
            <person name="Bhonagiri V."/>
            <person name="Nash W.E."/>
            <person name="Mardis E.R."/>
            <person name="Wilson R.K."/>
        </authorList>
    </citation>
    <scope>NUCLEOTIDE SEQUENCE [LARGE SCALE GENOMIC DNA]</scope>
    <source>
        <strain evidence="1 2">DSM 17136</strain>
    </source>
</reference>
<reference evidence="1 2" key="1">
    <citation type="submission" date="2008-04" db="EMBL/GenBank/DDBJ databases">
        <title>Draft genome sequence of Bacteroides coprocola (DSM 17136).</title>
        <authorList>
            <person name="Sudarsanam P."/>
            <person name="Ley R."/>
            <person name="Guruge J."/>
            <person name="Turnbaugh P.J."/>
            <person name="Mahowald M."/>
            <person name="Liep D."/>
            <person name="Gordon J."/>
        </authorList>
    </citation>
    <scope>NUCLEOTIDE SEQUENCE [LARGE SCALE GENOMIC DNA]</scope>
    <source>
        <strain evidence="1 2">DSM 17136</strain>
    </source>
</reference>
<dbReference type="Proteomes" id="UP000003146">
    <property type="component" value="Unassembled WGS sequence"/>
</dbReference>
<gene>
    <name evidence="1" type="ORF">BACCOP_03582</name>
</gene>
<comment type="caution">
    <text evidence="1">The sequence shown here is derived from an EMBL/GenBank/DDBJ whole genome shotgun (WGS) entry which is preliminary data.</text>
</comment>
<sequence>MNLQTDCLIIIYTTMKITGNFNPKTGTEEEYTVDFEQELTQDTIFNCNIWDEVKGEAGFFSATIDKKLPSNFYQVSYRKGTKSFKFKIFWVEECKDAQISINGIKGTILNYVTKLFAVTTPTLTLQTIPPEIKLGMNISCETLLGKDYSDEKQYQIEQIWDIPNQLFKKIGTPGVNRNHLYQTLQAIELGQGLINLSVKVQYLNKNMIKATVGKGCLNVEVKNPYTLTANKSSTCIGSYVTYTINGLQGGEKIVWKAVQHAKLYSGQGTGTAVFQATEQGYLNVNVTIQYEQASIPLNSNEVWSGKPTINTSLETSHVMTERTPVIIDASNEFFHYKGGISYAIESEDAEYVTVTETDKKFKVETTIPGTQRGEIKLRLKVSNDCGEVSNLHTIAYDTLPGLEPAKAIDLFSAKEHEFSCVRTYDMVKYVGNLQTFQMFFSFTLERKATIKYIRPFCTEEKYLGFRIFDRKDEDLEIPLYTHEASDTYMTIDNMPSGEYMMALDVVRNHSDKLEILFSGFIGGSSPTHPYVIKPNENGFNFSDCRSTETYDANFYYKNEQGESVGSVAGTHNTYYILTLEKPMKLIIHTADSKVSTEFHIMQGEPYDWKVLYHETGGNYRMEEIQADPEVSEELKSMLLNSLSAGQTYVKRLFPAGEYRFVLNGIKKSNGGLYNGSLNFNVIGLPITGKSFDTAFDLGTFKEHEFHFSQIFSDVQAHKELGIQKLYYQFHMEKNVNFMLNAKSKSSFLPIVLYNSNKEPMSTSETEEGICINDMLGGRFYFTIDIASVAEDELEIVGKGMFRGRDPYFSYNLGTHDKDFTISDTINTAVGAFYETFIYTDESGNLVYPNEPEARHVYYKITLQKEMQLIIHTTYSEIPLTELHIMIGEPIGWNVLYYKDYGCEGIENDPDIPEEIKQNITFGQICVKINLPAGEYKLVVNGTKRTNAGSRNGVLVTNIIGKVI</sequence>
<name>B3JNR7_9BACT</name>
<evidence type="ECO:0000313" key="1">
    <source>
        <dbReference type="EMBL" id="EDU99482.1"/>
    </source>
</evidence>
<evidence type="ECO:0000313" key="2">
    <source>
        <dbReference type="Proteomes" id="UP000003146"/>
    </source>
</evidence>
<accession>B3JNR7</accession>
<dbReference type="AlphaFoldDB" id="B3JNR7"/>
<proteinExistence type="predicted"/>
<dbReference type="EMBL" id="ABIY02000118">
    <property type="protein sequence ID" value="EDU99482.1"/>
    <property type="molecule type" value="Genomic_DNA"/>
</dbReference>